<evidence type="ECO:0000313" key="2">
    <source>
        <dbReference type="EMBL" id="PRW59021.1"/>
    </source>
</evidence>
<dbReference type="OrthoDB" id="10429927at2759"/>
<feature type="signal peptide" evidence="1">
    <location>
        <begin position="1"/>
        <end position="22"/>
    </location>
</feature>
<sequence length="222" mass="22743">MPSARLLLGAAALLALCSSAAASDIATPAPYEWIQTSPDNYQILISLLNSSVTATKLFQQPPPNTAFLLPTDATFESLMGANTTAAEEALLDLIVMDPAARPEKEVEALLLNYIVNGSFPSLKLLVASSPVTTLGGAKISFEGEPVDSPFLVGSFNSTGPQQGGSSPQPAAASAGLVVAWKDGCMACQADPAFISSGMQCLFGCEGVTVYEVAGGAGLLLSD</sequence>
<feature type="chain" id="PRO_5015159333" evidence="1">
    <location>
        <begin position="23"/>
        <end position="222"/>
    </location>
</feature>
<gene>
    <name evidence="2" type="ORF">C2E21_2481</name>
</gene>
<dbReference type="GO" id="GO:0016301">
    <property type="term" value="F:kinase activity"/>
    <property type="evidence" value="ECO:0007669"/>
    <property type="project" value="UniProtKB-KW"/>
</dbReference>
<organism evidence="2 3">
    <name type="scientific">Chlorella sorokiniana</name>
    <name type="common">Freshwater green alga</name>
    <dbReference type="NCBI Taxonomy" id="3076"/>
    <lineage>
        <taxon>Eukaryota</taxon>
        <taxon>Viridiplantae</taxon>
        <taxon>Chlorophyta</taxon>
        <taxon>core chlorophytes</taxon>
        <taxon>Trebouxiophyceae</taxon>
        <taxon>Chlorellales</taxon>
        <taxon>Chlorellaceae</taxon>
        <taxon>Chlorella clade</taxon>
        <taxon>Chlorella</taxon>
    </lineage>
</organism>
<dbReference type="AlphaFoldDB" id="A0A2P6TY86"/>
<reference evidence="2 3" key="1">
    <citation type="journal article" date="2018" name="Plant J.">
        <title>Genome sequences of Chlorella sorokiniana UTEX 1602 and Micractinium conductrix SAG 241.80: implications to maltose excretion by a green alga.</title>
        <authorList>
            <person name="Arriola M.B."/>
            <person name="Velmurugan N."/>
            <person name="Zhang Y."/>
            <person name="Plunkett M.H."/>
            <person name="Hondzo H."/>
            <person name="Barney B.M."/>
        </authorList>
    </citation>
    <scope>NUCLEOTIDE SEQUENCE [LARGE SCALE GENOMIC DNA]</scope>
    <source>
        <strain evidence="3">UTEX 1602</strain>
    </source>
</reference>
<dbReference type="EMBL" id="LHPG02000004">
    <property type="protein sequence ID" value="PRW59021.1"/>
    <property type="molecule type" value="Genomic_DNA"/>
</dbReference>
<keyword evidence="1" id="KW-0732">Signal</keyword>
<protein>
    <submittedName>
        <fullName evidence="2">Phosphoenolpyruvate carboxykinase</fullName>
    </submittedName>
</protein>
<keyword evidence="3" id="KW-1185">Reference proteome</keyword>
<name>A0A2P6TY86_CHLSO</name>
<evidence type="ECO:0000256" key="1">
    <source>
        <dbReference type="SAM" id="SignalP"/>
    </source>
</evidence>
<dbReference type="InterPro" id="IPR036378">
    <property type="entry name" value="FAS1_dom_sf"/>
</dbReference>
<dbReference type="Proteomes" id="UP000239899">
    <property type="component" value="Unassembled WGS sequence"/>
</dbReference>
<proteinExistence type="predicted"/>
<dbReference type="Gene3D" id="2.30.180.10">
    <property type="entry name" value="FAS1 domain"/>
    <property type="match status" value="1"/>
</dbReference>
<evidence type="ECO:0000313" key="3">
    <source>
        <dbReference type="Proteomes" id="UP000239899"/>
    </source>
</evidence>
<accession>A0A2P6TY86</accession>
<comment type="caution">
    <text evidence="2">The sequence shown here is derived from an EMBL/GenBank/DDBJ whole genome shotgun (WGS) entry which is preliminary data.</text>
</comment>